<evidence type="ECO:0000313" key="2">
    <source>
        <dbReference type="EMBL" id="TFH56355.1"/>
    </source>
</evidence>
<accession>A0A4Y8TW21</accession>
<dbReference type="AlphaFoldDB" id="A0A4Y8TW21"/>
<keyword evidence="1" id="KW-1133">Transmembrane helix</keyword>
<sequence>MEYDNHSAWQRHAPWIIRLTLAVVLLLASGMLILLALSQTDKIADKSLLGLVFGSFVIFCAGFVFLLTSFGKMRLTWRAFMRSRGRFTKAEKMIMQERAKLARAQAAAAELARDLFEGNLRTQNPPWEVVLRNNEQAICTANANYARFYGSDVSYMHSSGFLMGHPTLVAAGVLAMALGNKARRSQAEAMAKEQWREQQLVLAVITNQRVICRRQDGAWVSFDYLAATSMDVDSATGTMILQFPSTEPLMLGGTGGLYAAVTAIWAVRGPQGLERHPGLAYLRTLEHNQLN</sequence>
<dbReference type="Proteomes" id="UP000297638">
    <property type="component" value="Unassembled WGS sequence"/>
</dbReference>
<proteinExistence type="predicted"/>
<name>A0A4Y8TW21_9MICC</name>
<reference evidence="2 3" key="1">
    <citation type="submission" date="2019-03" db="EMBL/GenBank/DDBJ databases">
        <title>Glutamicibacter sp. LJH19 genome.</title>
        <authorList>
            <person name="Sinai Borker S."/>
            <person name="Kumar R."/>
        </authorList>
    </citation>
    <scope>NUCLEOTIDE SEQUENCE [LARGE SCALE GENOMIC DNA]</scope>
    <source>
        <strain evidence="2 3">LJH19</strain>
    </source>
</reference>
<dbReference type="EMBL" id="SPDS01000001">
    <property type="protein sequence ID" value="TFH56355.1"/>
    <property type="molecule type" value="Genomic_DNA"/>
</dbReference>
<keyword evidence="1" id="KW-0812">Transmembrane</keyword>
<keyword evidence="1" id="KW-0472">Membrane</keyword>
<evidence type="ECO:0000313" key="3">
    <source>
        <dbReference type="Proteomes" id="UP000297638"/>
    </source>
</evidence>
<organism evidence="2 3">
    <name type="scientific">Glutamicibacter arilaitensis</name>
    <dbReference type="NCBI Taxonomy" id="256701"/>
    <lineage>
        <taxon>Bacteria</taxon>
        <taxon>Bacillati</taxon>
        <taxon>Actinomycetota</taxon>
        <taxon>Actinomycetes</taxon>
        <taxon>Micrococcales</taxon>
        <taxon>Micrococcaceae</taxon>
        <taxon>Glutamicibacter</taxon>
    </lineage>
</organism>
<feature type="transmembrane region" description="Helical" evidence="1">
    <location>
        <begin position="49"/>
        <end position="71"/>
    </location>
</feature>
<dbReference type="RefSeq" id="WP_134779589.1">
    <property type="nucleotide sequence ID" value="NZ_SPDS01000001.1"/>
</dbReference>
<feature type="transmembrane region" description="Helical" evidence="1">
    <location>
        <begin position="15"/>
        <end position="37"/>
    </location>
</feature>
<comment type="caution">
    <text evidence="2">The sequence shown here is derived from an EMBL/GenBank/DDBJ whole genome shotgun (WGS) entry which is preliminary data.</text>
</comment>
<evidence type="ECO:0000256" key="1">
    <source>
        <dbReference type="SAM" id="Phobius"/>
    </source>
</evidence>
<gene>
    <name evidence="2" type="ORF">EXY26_04730</name>
</gene>
<protein>
    <submittedName>
        <fullName evidence="2">Uncharacterized protein</fullName>
    </submittedName>
</protein>